<dbReference type="Proteomes" id="UP000278962">
    <property type="component" value="Unassembled WGS sequence"/>
</dbReference>
<dbReference type="AlphaFoldDB" id="A0A660LBF9"/>
<accession>A0A660LBF9</accession>
<dbReference type="PANTHER" id="PTHR36440:SF1">
    <property type="entry name" value="PUTATIVE (AFU_ORTHOLOGUE AFUA_8G07350)-RELATED"/>
    <property type="match status" value="1"/>
</dbReference>
<reference evidence="2 3" key="1">
    <citation type="submission" date="2018-10" db="EMBL/GenBank/DDBJ databases">
        <title>Genomic Encyclopedia of Archaeal and Bacterial Type Strains, Phase II (KMG-II): from individual species to whole genera.</title>
        <authorList>
            <person name="Goeker M."/>
        </authorList>
    </citation>
    <scope>NUCLEOTIDE SEQUENCE [LARGE SCALE GENOMIC DNA]</scope>
    <source>
        <strain evidence="2 3">DSM 14954</strain>
    </source>
</reference>
<dbReference type="InterPro" id="IPR053146">
    <property type="entry name" value="QDO-like"/>
</dbReference>
<dbReference type="InterPro" id="IPR014710">
    <property type="entry name" value="RmlC-like_jellyroll"/>
</dbReference>
<dbReference type="PANTHER" id="PTHR36440">
    <property type="entry name" value="PUTATIVE (AFU_ORTHOLOGUE AFUA_8G07350)-RELATED"/>
    <property type="match status" value="1"/>
</dbReference>
<dbReference type="Gene3D" id="2.60.120.10">
    <property type="entry name" value="Jelly Rolls"/>
    <property type="match status" value="1"/>
</dbReference>
<feature type="domain" description="Cupin type-2" evidence="1">
    <location>
        <begin position="29"/>
        <end position="92"/>
    </location>
</feature>
<evidence type="ECO:0000259" key="1">
    <source>
        <dbReference type="Pfam" id="PF07883"/>
    </source>
</evidence>
<dbReference type="InterPro" id="IPR011051">
    <property type="entry name" value="RmlC_Cupin_sf"/>
</dbReference>
<dbReference type="SUPFAM" id="SSF51182">
    <property type="entry name" value="RmlC-like cupins"/>
    <property type="match status" value="1"/>
</dbReference>
<keyword evidence="3" id="KW-1185">Reference proteome</keyword>
<evidence type="ECO:0000313" key="2">
    <source>
        <dbReference type="EMBL" id="RKQ91736.1"/>
    </source>
</evidence>
<dbReference type="RefSeq" id="WP_147447684.1">
    <property type="nucleotide sequence ID" value="NZ_RBIL01000001.1"/>
</dbReference>
<protein>
    <submittedName>
        <fullName evidence="2">Cupin domain-containing protein</fullName>
    </submittedName>
</protein>
<sequence length="174" mass="19219">MTTLENPVTGERFTFTHRSPEKLAFDFALREGGKVPIPHVHAVQTERFEVVAGTVRFRLGLRTLIAHPGDVIEVPPGVTHAFANVGTGEAQMRIEVTPALAMAELFTEVVALAHAGRMNRRGLPRDPRDLATLAHRYAEEAHAPLLTARLQRWLMAPLVRRRRAALQPSSARAA</sequence>
<gene>
    <name evidence="2" type="ORF">C8N24_1564</name>
</gene>
<comment type="caution">
    <text evidence="2">The sequence shown here is derived from an EMBL/GenBank/DDBJ whole genome shotgun (WGS) entry which is preliminary data.</text>
</comment>
<dbReference type="OrthoDB" id="4227163at2"/>
<proteinExistence type="predicted"/>
<dbReference type="InterPro" id="IPR013096">
    <property type="entry name" value="Cupin_2"/>
</dbReference>
<dbReference type="EMBL" id="RBIL01000001">
    <property type="protein sequence ID" value="RKQ91736.1"/>
    <property type="molecule type" value="Genomic_DNA"/>
</dbReference>
<organism evidence="2 3">
    <name type="scientific">Solirubrobacter pauli</name>
    <dbReference type="NCBI Taxonomy" id="166793"/>
    <lineage>
        <taxon>Bacteria</taxon>
        <taxon>Bacillati</taxon>
        <taxon>Actinomycetota</taxon>
        <taxon>Thermoleophilia</taxon>
        <taxon>Solirubrobacterales</taxon>
        <taxon>Solirubrobacteraceae</taxon>
        <taxon>Solirubrobacter</taxon>
    </lineage>
</organism>
<evidence type="ECO:0000313" key="3">
    <source>
        <dbReference type="Proteomes" id="UP000278962"/>
    </source>
</evidence>
<dbReference type="Pfam" id="PF07883">
    <property type="entry name" value="Cupin_2"/>
    <property type="match status" value="1"/>
</dbReference>
<name>A0A660LBF9_9ACTN</name>